<feature type="compositionally biased region" description="Basic and acidic residues" evidence="6">
    <location>
        <begin position="1"/>
        <end position="12"/>
    </location>
</feature>
<evidence type="ECO:0000313" key="9">
    <source>
        <dbReference type="Proteomes" id="UP001605036"/>
    </source>
</evidence>
<feature type="region of interest" description="Disordered" evidence="6">
    <location>
        <begin position="1"/>
        <end position="104"/>
    </location>
</feature>
<reference evidence="8 9" key="1">
    <citation type="submission" date="2024-09" db="EMBL/GenBank/DDBJ databases">
        <title>Chromosome-scale assembly of Riccia fluitans.</title>
        <authorList>
            <person name="Paukszto L."/>
            <person name="Sawicki J."/>
            <person name="Karawczyk K."/>
            <person name="Piernik-Szablinska J."/>
            <person name="Szczecinska M."/>
            <person name="Mazdziarz M."/>
        </authorList>
    </citation>
    <scope>NUCLEOTIDE SEQUENCE [LARGE SCALE GENOMIC DNA]</scope>
    <source>
        <strain evidence="8">Rf_01</strain>
        <tissue evidence="8">Aerial parts of the thallus</tissue>
    </source>
</reference>
<evidence type="ECO:0000256" key="5">
    <source>
        <dbReference type="ARBA" id="ARBA00023273"/>
    </source>
</evidence>
<evidence type="ECO:0000256" key="2">
    <source>
        <dbReference type="ARBA" id="ARBA00004245"/>
    </source>
</evidence>
<evidence type="ECO:0000256" key="4">
    <source>
        <dbReference type="ARBA" id="ARBA00023212"/>
    </source>
</evidence>
<keyword evidence="5" id="KW-0966">Cell projection</keyword>
<proteinExistence type="predicted"/>
<evidence type="ECO:0000256" key="1">
    <source>
        <dbReference type="ARBA" id="ARBA00004138"/>
    </source>
</evidence>
<dbReference type="PROSITE" id="PS51665">
    <property type="entry name" value="ENKURIN"/>
    <property type="match status" value="1"/>
</dbReference>
<evidence type="ECO:0000259" key="7">
    <source>
        <dbReference type="PROSITE" id="PS51665"/>
    </source>
</evidence>
<dbReference type="EMBL" id="JBHFFA010000006">
    <property type="protein sequence ID" value="KAL2621901.1"/>
    <property type="molecule type" value="Genomic_DNA"/>
</dbReference>
<dbReference type="AlphaFoldDB" id="A0ABD1Y5K7"/>
<keyword evidence="4" id="KW-0206">Cytoskeleton</keyword>
<dbReference type="PANTHER" id="PTHR21490:SF2">
    <property type="entry name" value="ENKURIN DOMAIN-CONTAINING PROTEIN 1"/>
    <property type="match status" value="1"/>
</dbReference>
<dbReference type="InterPro" id="IPR027012">
    <property type="entry name" value="Enkurin_dom"/>
</dbReference>
<dbReference type="Proteomes" id="UP001605036">
    <property type="component" value="Unassembled WGS sequence"/>
</dbReference>
<dbReference type="PANTHER" id="PTHR21490">
    <property type="entry name" value="ENKURIN-RELATED"/>
    <property type="match status" value="1"/>
</dbReference>
<feature type="domain" description="Enkurin" evidence="7">
    <location>
        <begin position="332"/>
        <end position="424"/>
    </location>
</feature>
<evidence type="ECO:0000256" key="6">
    <source>
        <dbReference type="SAM" id="MobiDB-lite"/>
    </source>
</evidence>
<evidence type="ECO:0000256" key="3">
    <source>
        <dbReference type="ARBA" id="ARBA00022490"/>
    </source>
</evidence>
<sequence>MDTDGGRERDYTHVTNGQRGQEGRSNCEPEVKGENGRNQSREFNGRAQSRESERNDQRGEQECEDKKYEKTEEGHHDRQRELEQRENSGYCNPYQTQRRPRHRDLRHTNYAFSGPHVDAAEKEAQEWFDNLSIAAQEEKNKPITIWPKGRKYRSGDINASPQMLERLQKCEENQETHNYGETLAGAAFATTVPAYMLSCIQVPLTNRGYHLRKSIDLAVRDGPVRKNLKKYSRNHLKEHRAAITEMSAMTHFYKQKENEEEAKRQAAVKGWDGSNCPKKKFPKQIPEFQDFVERNKEAVKELSQNAREEREHLDPDYSFMYHKGKLPKYLRQRKKELLEEVEERGREEVSQPVPDRRRMMSEAERLQTLANLEQRYEELIKVLKSFPLAYDTAHQIKIRAEVEQELKEIETSHSYYGNPKIYLAESPLTSERTSHSRFPLLDQPSEVYHENDNLQRTVSPSAVTHTIPMTYCSSRCETCHAPMQRVIKAPESRKPLRCTACTLKARTRNRSLWSLHKPVKHRTPNFSR</sequence>
<dbReference type="InterPro" id="IPR052102">
    <property type="entry name" value="Enkurin_domain-protein"/>
</dbReference>
<dbReference type="Pfam" id="PF13864">
    <property type="entry name" value="Enkurin"/>
    <property type="match status" value="1"/>
</dbReference>
<accession>A0ABD1Y5K7</accession>
<gene>
    <name evidence="8" type="ORF">R1flu_002106</name>
</gene>
<evidence type="ECO:0000313" key="8">
    <source>
        <dbReference type="EMBL" id="KAL2621901.1"/>
    </source>
</evidence>
<protein>
    <recommendedName>
        <fullName evidence="7">Enkurin domain-containing protein</fullName>
    </recommendedName>
</protein>
<dbReference type="GO" id="GO:0005929">
    <property type="term" value="C:cilium"/>
    <property type="evidence" value="ECO:0007669"/>
    <property type="project" value="UniProtKB-SubCell"/>
</dbReference>
<organism evidence="8 9">
    <name type="scientific">Riccia fluitans</name>
    <dbReference type="NCBI Taxonomy" id="41844"/>
    <lineage>
        <taxon>Eukaryota</taxon>
        <taxon>Viridiplantae</taxon>
        <taxon>Streptophyta</taxon>
        <taxon>Embryophyta</taxon>
        <taxon>Marchantiophyta</taxon>
        <taxon>Marchantiopsida</taxon>
        <taxon>Marchantiidae</taxon>
        <taxon>Marchantiales</taxon>
        <taxon>Ricciaceae</taxon>
        <taxon>Riccia</taxon>
    </lineage>
</organism>
<keyword evidence="3" id="KW-0963">Cytoplasm</keyword>
<keyword evidence="9" id="KW-1185">Reference proteome</keyword>
<dbReference type="GO" id="GO:0005856">
    <property type="term" value="C:cytoskeleton"/>
    <property type="evidence" value="ECO:0007669"/>
    <property type="project" value="UniProtKB-SubCell"/>
</dbReference>
<name>A0ABD1Y5K7_9MARC</name>
<feature type="compositionally biased region" description="Basic and acidic residues" evidence="6">
    <location>
        <begin position="21"/>
        <end position="86"/>
    </location>
</feature>
<comment type="subcellular location">
    <subcellularLocation>
        <location evidence="1">Cell projection</location>
        <location evidence="1">Cilium</location>
    </subcellularLocation>
    <subcellularLocation>
        <location evidence="2">Cytoplasm</location>
        <location evidence="2">Cytoskeleton</location>
    </subcellularLocation>
</comment>
<comment type="caution">
    <text evidence="8">The sequence shown here is derived from an EMBL/GenBank/DDBJ whole genome shotgun (WGS) entry which is preliminary data.</text>
</comment>
<feature type="compositionally biased region" description="Polar residues" evidence="6">
    <location>
        <begin position="87"/>
        <end position="97"/>
    </location>
</feature>